<evidence type="ECO:0000256" key="8">
    <source>
        <dbReference type="ARBA" id="ARBA00023306"/>
    </source>
</evidence>
<organism evidence="12 13">
    <name type="scientific">Anoxybacillus andreesenii</name>
    <dbReference type="NCBI Taxonomy" id="1325932"/>
    <lineage>
        <taxon>Bacteria</taxon>
        <taxon>Bacillati</taxon>
        <taxon>Bacillota</taxon>
        <taxon>Bacilli</taxon>
        <taxon>Bacillales</taxon>
        <taxon>Anoxybacillaceae</taxon>
        <taxon>Anoxybacillus</taxon>
    </lineage>
</organism>
<evidence type="ECO:0000313" key="13">
    <source>
        <dbReference type="Proteomes" id="UP001231362"/>
    </source>
</evidence>
<keyword evidence="4" id="KW-0159">Chromosome partition</keyword>
<sequence>MSVLNRYWESTNESIPNESRTILNEYLLSLKLENKAVATITKYRRFLERFLKECKIPIEELSSEDVRKWLDKFSVDKKPKTVDLVLATLSSFFSFCLKEEYMETTVMKKRWKPKIPKALPKYLDEHEYAHVKRIAEQLSVRNRALLLFLFATGCRVSEASNLNIEDVNINKRTAEVTGKGGKIRHVHFSEECALVLKEYLQTRNNEPTEPFFMNKFGQRLLKGGIQQVLKKVGIKANLRQSFHPHVCRHTFATNMLARGADLQFIADEMGHFDLNTTRIYARIPTEDMKLKYQNIMG</sequence>
<dbReference type="Gene3D" id="1.10.150.130">
    <property type="match status" value="1"/>
</dbReference>
<keyword evidence="13" id="KW-1185">Reference proteome</keyword>
<dbReference type="Pfam" id="PF00589">
    <property type="entry name" value="Phage_integrase"/>
    <property type="match status" value="1"/>
</dbReference>
<evidence type="ECO:0000256" key="7">
    <source>
        <dbReference type="ARBA" id="ARBA00023172"/>
    </source>
</evidence>
<dbReference type="PANTHER" id="PTHR30349">
    <property type="entry name" value="PHAGE INTEGRASE-RELATED"/>
    <property type="match status" value="1"/>
</dbReference>
<dbReference type="InterPro" id="IPR002104">
    <property type="entry name" value="Integrase_catalytic"/>
</dbReference>
<dbReference type="InterPro" id="IPR050090">
    <property type="entry name" value="Tyrosine_recombinase_XerCD"/>
</dbReference>
<proteinExistence type="predicted"/>
<feature type="domain" description="Tyr recombinase" evidence="10">
    <location>
        <begin position="118"/>
        <end position="293"/>
    </location>
</feature>
<gene>
    <name evidence="12" type="ORF">J2S07_000549</name>
</gene>
<dbReference type="SUPFAM" id="SSF56349">
    <property type="entry name" value="DNA breaking-rejoining enzymes"/>
    <property type="match status" value="1"/>
</dbReference>
<name>A0ABT9V015_9BACL</name>
<protein>
    <submittedName>
        <fullName evidence="12">Integrase/recombinase XerD</fullName>
    </submittedName>
</protein>
<evidence type="ECO:0000259" key="11">
    <source>
        <dbReference type="PROSITE" id="PS51900"/>
    </source>
</evidence>
<dbReference type="Gene3D" id="1.10.443.10">
    <property type="entry name" value="Intergrase catalytic core"/>
    <property type="match status" value="1"/>
</dbReference>
<dbReference type="EMBL" id="JAUSTU010000002">
    <property type="protein sequence ID" value="MDQ0154245.1"/>
    <property type="molecule type" value="Genomic_DNA"/>
</dbReference>
<evidence type="ECO:0000259" key="10">
    <source>
        <dbReference type="PROSITE" id="PS51898"/>
    </source>
</evidence>
<dbReference type="RefSeq" id="WP_307148858.1">
    <property type="nucleotide sequence ID" value="NZ_JAUSTU010000002.1"/>
</dbReference>
<keyword evidence="5" id="KW-0229">DNA integration</keyword>
<evidence type="ECO:0000256" key="4">
    <source>
        <dbReference type="ARBA" id="ARBA00022829"/>
    </source>
</evidence>
<dbReference type="PROSITE" id="PS51900">
    <property type="entry name" value="CB"/>
    <property type="match status" value="1"/>
</dbReference>
<evidence type="ECO:0000256" key="3">
    <source>
        <dbReference type="ARBA" id="ARBA00022618"/>
    </source>
</evidence>
<dbReference type="InterPro" id="IPR004107">
    <property type="entry name" value="Integrase_SAM-like_N"/>
</dbReference>
<keyword evidence="7" id="KW-0233">DNA recombination</keyword>
<dbReference type="InterPro" id="IPR010998">
    <property type="entry name" value="Integrase_recombinase_N"/>
</dbReference>
<evidence type="ECO:0000313" key="12">
    <source>
        <dbReference type="EMBL" id="MDQ0154245.1"/>
    </source>
</evidence>
<evidence type="ECO:0000256" key="5">
    <source>
        <dbReference type="ARBA" id="ARBA00022908"/>
    </source>
</evidence>
<dbReference type="Pfam" id="PF13495">
    <property type="entry name" value="Phage_int_SAM_4"/>
    <property type="match status" value="1"/>
</dbReference>
<dbReference type="InterPro" id="IPR044068">
    <property type="entry name" value="CB"/>
</dbReference>
<evidence type="ECO:0000256" key="6">
    <source>
        <dbReference type="ARBA" id="ARBA00023125"/>
    </source>
</evidence>
<reference evidence="12 13" key="1">
    <citation type="submission" date="2023-07" db="EMBL/GenBank/DDBJ databases">
        <title>Genomic Encyclopedia of Type Strains, Phase IV (KMG-IV): sequencing the most valuable type-strain genomes for metagenomic binning, comparative biology and taxonomic classification.</title>
        <authorList>
            <person name="Goeker M."/>
        </authorList>
    </citation>
    <scope>NUCLEOTIDE SEQUENCE [LARGE SCALE GENOMIC DNA]</scope>
    <source>
        <strain evidence="12 13">DSM 23948</strain>
    </source>
</reference>
<accession>A0ABT9V015</accession>
<feature type="domain" description="Core-binding (CB)" evidence="11">
    <location>
        <begin position="17"/>
        <end position="97"/>
    </location>
</feature>
<keyword evidence="6 9" id="KW-0238">DNA-binding</keyword>
<dbReference type="InterPro" id="IPR011010">
    <property type="entry name" value="DNA_brk_join_enz"/>
</dbReference>
<evidence type="ECO:0000256" key="2">
    <source>
        <dbReference type="ARBA" id="ARBA00022490"/>
    </source>
</evidence>
<evidence type="ECO:0000256" key="9">
    <source>
        <dbReference type="PROSITE-ProRule" id="PRU01248"/>
    </source>
</evidence>
<dbReference type="PANTHER" id="PTHR30349:SF77">
    <property type="entry name" value="TYROSINE RECOMBINASE XERC"/>
    <property type="match status" value="1"/>
</dbReference>
<dbReference type="PROSITE" id="PS51898">
    <property type="entry name" value="TYR_RECOMBINASE"/>
    <property type="match status" value="1"/>
</dbReference>
<dbReference type="InterPro" id="IPR013762">
    <property type="entry name" value="Integrase-like_cat_sf"/>
</dbReference>
<keyword evidence="2" id="KW-0963">Cytoplasm</keyword>
<keyword evidence="8" id="KW-0131">Cell cycle</keyword>
<comment type="caution">
    <text evidence="12">The sequence shown here is derived from an EMBL/GenBank/DDBJ whole genome shotgun (WGS) entry which is preliminary data.</text>
</comment>
<dbReference type="Proteomes" id="UP001231362">
    <property type="component" value="Unassembled WGS sequence"/>
</dbReference>
<evidence type="ECO:0000256" key="1">
    <source>
        <dbReference type="ARBA" id="ARBA00004496"/>
    </source>
</evidence>
<keyword evidence="3" id="KW-0132">Cell division</keyword>
<comment type="subcellular location">
    <subcellularLocation>
        <location evidence="1">Cytoplasm</location>
    </subcellularLocation>
</comment>